<dbReference type="RefSeq" id="WP_147799921.1">
    <property type="nucleotide sequence ID" value="NZ_VPFL01000011.1"/>
</dbReference>
<evidence type="ECO:0000259" key="1">
    <source>
        <dbReference type="Pfam" id="PF01890"/>
    </source>
</evidence>
<keyword evidence="3" id="KW-1185">Reference proteome</keyword>
<protein>
    <submittedName>
        <fullName evidence="2">Cobalamin biosynthesis protein</fullName>
    </submittedName>
</protein>
<dbReference type="InterPro" id="IPR052553">
    <property type="entry name" value="CbiG_hydrolase"/>
</dbReference>
<accession>A0A5C7EWX9</accession>
<dbReference type="OrthoDB" id="8527556at2"/>
<sequence>MTRVALGLGCDRGASVETLQGAIEQALARARLGLDAVVEIATIDKKSDEPGIVLLAERHRWRLRFFSAEELARVEVPNPSETVRKYMGTPAVAEAAALLAANADVRHLLVEKHKYRGLDGKNVTVSIAEVKHG</sequence>
<dbReference type="GO" id="GO:0009236">
    <property type="term" value="P:cobalamin biosynthetic process"/>
    <property type="evidence" value="ECO:0007669"/>
    <property type="project" value="InterPro"/>
</dbReference>
<dbReference type="InParanoid" id="A0A5C7EWX9"/>
<feature type="domain" description="CobE/GbiG C-terminal" evidence="1">
    <location>
        <begin position="5"/>
        <end position="128"/>
    </location>
</feature>
<evidence type="ECO:0000313" key="3">
    <source>
        <dbReference type="Proteomes" id="UP000321201"/>
    </source>
</evidence>
<dbReference type="PANTHER" id="PTHR37477">
    <property type="entry name" value="COBALT-PRECORRIN-5A HYDROLASE"/>
    <property type="match status" value="1"/>
</dbReference>
<name>A0A5C7EWX9_9PROT</name>
<dbReference type="Gene3D" id="3.30.420.180">
    <property type="entry name" value="CobE/GbiG C-terminal domain"/>
    <property type="match status" value="1"/>
</dbReference>
<organism evidence="2 3">
    <name type="scientific">Pelomicrobium methylotrophicum</name>
    <dbReference type="NCBI Taxonomy" id="2602750"/>
    <lineage>
        <taxon>Bacteria</taxon>
        <taxon>Pseudomonadati</taxon>
        <taxon>Pseudomonadota</taxon>
        <taxon>Hydrogenophilia</taxon>
        <taxon>Hydrogenophilia incertae sedis</taxon>
        <taxon>Pelomicrobium</taxon>
    </lineage>
</organism>
<dbReference type="Pfam" id="PF01890">
    <property type="entry name" value="CbiG_C"/>
    <property type="match status" value="1"/>
</dbReference>
<dbReference type="InterPro" id="IPR002750">
    <property type="entry name" value="CobE/GbiG_C"/>
</dbReference>
<comment type="caution">
    <text evidence="2">The sequence shown here is derived from an EMBL/GenBank/DDBJ whole genome shotgun (WGS) entry which is preliminary data.</text>
</comment>
<reference evidence="2 3" key="1">
    <citation type="submission" date="2019-08" db="EMBL/GenBank/DDBJ databases">
        <title>Pelomicrobium methylotrophicum gen. nov., sp. nov. a moderately thermophilic, facultatively anaerobic, lithoautotrophic and methylotrophic bacterium isolated from a terrestrial mud volcano.</title>
        <authorList>
            <person name="Slobodkina G.B."/>
            <person name="Merkel A.Y."/>
            <person name="Slobodkin A.I."/>
        </authorList>
    </citation>
    <scope>NUCLEOTIDE SEQUENCE [LARGE SCALE GENOMIC DNA]</scope>
    <source>
        <strain evidence="2 3">SM250</strain>
    </source>
</reference>
<dbReference type="AlphaFoldDB" id="A0A5C7EWX9"/>
<dbReference type="EMBL" id="VPFL01000011">
    <property type="protein sequence ID" value="TXF11750.1"/>
    <property type="molecule type" value="Genomic_DNA"/>
</dbReference>
<dbReference type="InterPro" id="IPR036518">
    <property type="entry name" value="CobE/GbiG_C_sf"/>
</dbReference>
<dbReference type="Proteomes" id="UP000321201">
    <property type="component" value="Unassembled WGS sequence"/>
</dbReference>
<proteinExistence type="predicted"/>
<gene>
    <name evidence="2" type="ORF">FR698_09300</name>
</gene>
<dbReference type="SUPFAM" id="SSF159664">
    <property type="entry name" value="CobE/GbiG C-terminal domain-like"/>
    <property type="match status" value="1"/>
</dbReference>
<dbReference type="PANTHER" id="PTHR37477:SF1">
    <property type="entry name" value="COBALT-PRECORRIN-5A HYDROLASE"/>
    <property type="match status" value="1"/>
</dbReference>
<evidence type="ECO:0000313" key="2">
    <source>
        <dbReference type="EMBL" id="TXF11750.1"/>
    </source>
</evidence>